<gene>
    <name evidence="1" type="ORF">T459_04306</name>
</gene>
<dbReference type="Proteomes" id="UP000222542">
    <property type="component" value="Unassembled WGS sequence"/>
</dbReference>
<reference evidence="1 2" key="1">
    <citation type="journal article" date="2014" name="Nat. Genet.">
        <title>Genome sequence of the hot pepper provides insights into the evolution of pungency in Capsicum species.</title>
        <authorList>
            <person name="Kim S."/>
            <person name="Park M."/>
            <person name="Yeom S.I."/>
            <person name="Kim Y.M."/>
            <person name="Lee J.M."/>
            <person name="Lee H.A."/>
            <person name="Seo E."/>
            <person name="Choi J."/>
            <person name="Cheong K."/>
            <person name="Kim K.T."/>
            <person name="Jung K."/>
            <person name="Lee G.W."/>
            <person name="Oh S.K."/>
            <person name="Bae C."/>
            <person name="Kim S.B."/>
            <person name="Lee H.Y."/>
            <person name="Kim S.Y."/>
            <person name="Kim M.S."/>
            <person name="Kang B.C."/>
            <person name="Jo Y.D."/>
            <person name="Yang H.B."/>
            <person name="Jeong H.J."/>
            <person name="Kang W.H."/>
            <person name="Kwon J.K."/>
            <person name="Shin C."/>
            <person name="Lim J.Y."/>
            <person name="Park J.H."/>
            <person name="Huh J.H."/>
            <person name="Kim J.S."/>
            <person name="Kim B.D."/>
            <person name="Cohen O."/>
            <person name="Paran I."/>
            <person name="Suh M.C."/>
            <person name="Lee S.B."/>
            <person name="Kim Y.K."/>
            <person name="Shin Y."/>
            <person name="Noh S.J."/>
            <person name="Park J."/>
            <person name="Seo Y.S."/>
            <person name="Kwon S.Y."/>
            <person name="Kim H.A."/>
            <person name="Park J.M."/>
            <person name="Kim H.J."/>
            <person name="Choi S.B."/>
            <person name="Bosland P.W."/>
            <person name="Reeves G."/>
            <person name="Jo S.H."/>
            <person name="Lee B.W."/>
            <person name="Cho H.T."/>
            <person name="Choi H.S."/>
            <person name="Lee M.S."/>
            <person name="Yu Y."/>
            <person name="Do Choi Y."/>
            <person name="Park B.S."/>
            <person name="van Deynze A."/>
            <person name="Ashrafi H."/>
            <person name="Hill T."/>
            <person name="Kim W.T."/>
            <person name="Pai H.S."/>
            <person name="Ahn H.K."/>
            <person name="Yeam I."/>
            <person name="Giovannoni J.J."/>
            <person name="Rose J.K."/>
            <person name="Sorensen I."/>
            <person name="Lee S.J."/>
            <person name="Kim R.W."/>
            <person name="Choi I.Y."/>
            <person name="Choi B.S."/>
            <person name="Lim J.S."/>
            <person name="Lee Y.H."/>
            <person name="Choi D."/>
        </authorList>
    </citation>
    <scope>NUCLEOTIDE SEQUENCE [LARGE SCALE GENOMIC DNA]</scope>
    <source>
        <strain evidence="2">cv. CM334</strain>
    </source>
</reference>
<dbReference type="PANTHER" id="PTHR33022">
    <property type="entry name" value="DUF1985 DOMAIN-CONTAINING PROTEIN"/>
    <property type="match status" value="1"/>
</dbReference>
<name>A0A2G3A4R9_CAPAN</name>
<evidence type="ECO:0000313" key="1">
    <source>
        <dbReference type="EMBL" id="PHT89193.1"/>
    </source>
</evidence>
<dbReference type="PANTHER" id="PTHR33022:SF13">
    <property type="entry name" value="UBIQUITIN-LIKE PROTEASE FAMILY PROFILE DOMAIN-CONTAINING PROTEIN"/>
    <property type="match status" value="1"/>
</dbReference>
<dbReference type="EMBL" id="AYRZ02000002">
    <property type="protein sequence ID" value="PHT89193.1"/>
    <property type="molecule type" value="Genomic_DNA"/>
</dbReference>
<keyword evidence="2" id="KW-1185">Reference proteome</keyword>
<comment type="caution">
    <text evidence="1">The sequence shown here is derived from an EMBL/GenBank/DDBJ whole genome shotgun (WGS) entry which is preliminary data.</text>
</comment>
<protein>
    <submittedName>
        <fullName evidence="1">Uncharacterized protein</fullName>
    </submittedName>
</protein>
<evidence type="ECO:0000313" key="2">
    <source>
        <dbReference type="Proteomes" id="UP000222542"/>
    </source>
</evidence>
<dbReference type="AlphaFoldDB" id="A0A2G3A4R9"/>
<sequence length="175" mass="19424">MPFFLTLRFMQTLLDPKVVDGIKIELFGAITIRRKIILEGGLVSVDNGSGSGAAVGANDAPLIVFETKNHYDYNHTGCTDFLQIFPHLANVLHANVKTARNCGLIVAAYVKYLSDGLQVPNDRLDARLLRKRYASLLLKYGEAKSQKSCASDIKDPRRPKLNFAAPNKEKLIHIE</sequence>
<dbReference type="Gramene" id="PHT89193">
    <property type="protein sequence ID" value="PHT89193"/>
    <property type="gene ID" value="T459_04306"/>
</dbReference>
<organism evidence="1 2">
    <name type="scientific">Capsicum annuum</name>
    <name type="common">Capsicum pepper</name>
    <dbReference type="NCBI Taxonomy" id="4072"/>
    <lineage>
        <taxon>Eukaryota</taxon>
        <taxon>Viridiplantae</taxon>
        <taxon>Streptophyta</taxon>
        <taxon>Embryophyta</taxon>
        <taxon>Tracheophyta</taxon>
        <taxon>Spermatophyta</taxon>
        <taxon>Magnoliopsida</taxon>
        <taxon>eudicotyledons</taxon>
        <taxon>Gunneridae</taxon>
        <taxon>Pentapetalae</taxon>
        <taxon>asterids</taxon>
        <taxon>lamiids</taxon>
        <taxon>Solanales</taxon>
        <taxon>Solanaceae</taxon>
        <taxon>Solanoideae</taxon>
        <taxon>Capsiceae</taxon>
        <taxon>Capsicum</taxon>
    </lineage>
</organism>
<accession>A0A2G3A4R9</accession>
<proteinExistence type="predicted"/>
<reference evidence="1 2" key="2">
    <citation type="journal article" date="2017" name="Genome Biol.">
        <title>New reference genome sequences of hot pepper reveal the massive evolution of plant disease-resistance genes by retroduplication.</title>
        <authorList>
            <person name="Kim S."/>
            <person name="Park J."/>
            <person name="Yeom S.I."/>
            <person name="Kim Y.M."/>
            <person name="Seo E."/>
            <person name="Kim K.T."/>
            <person name="Kim M.S."/>
            <person name="Lee J.M."/>
            <person name="Cheong K."/>
            <person name="Shin H.S."/>
            <person name="Kim S.B."/>
            <person name="Han K."/>
            <person name="Lee J."/>
            <person name="Park M."/>
            <person name="Lee H.A."/>
            <person name="Lee H.Y."/>
            <person name="Lee Y."/>
            <person name="Oh S."/>
            <person name="Lee J.H."/>
            <person name="Choi E."/>
            <person name="Choi E."/>
            <person name="Lee S.E."/>
            <person name="Jeon J."/>
            <person name="Kim H."/>
            <person name="Choi G."/>
            <person name="Song H."/>
            <person name="Lee J."/>
            <person name="Lee S.C."/>
            <person name="Kwon J.K."/>
            <person name="Lee H.Y."/>
            <person name="Koo N."/>
            <person name="Hong Y."/>
            <person name="Kim R.W."/>
            <person name="Kang W.H."/>
            <person name="Huh J.H."/>
            <person name="Kang B.C."/>
            <person name="Yang T.J."/>
            <person name="Lee Y.H."/>
            <person name="Bennetzen J.L."/>
            <person name="Choi D."/>
        </authorList>
    </citation>
    <scope>NUCLEOTIDE SEQUENCE [LARGE SCALE GENOMIC DNA]</scope>
    <source>
        <strain evidence="2">cv. CM334</strain>
    </source>
</reference>